<sequence>MANLTKQRLLGPTNLVNTKWLTAASVNRPQDTSNTFAIRRPQNKRPK</sequence>
<organism evidence="2">
    <name type="scientific">Rhizophora mucronata</name>
    <name type="common">Asiatic mangrove</name>
    <dbReference type="NCBI Taxonomy" id="61149"/>
    <lineage>
        <taxon>Eukaryota</taxon>
        <taxon>Viridiplantae</taxon>
        <taxon>Streptophyta</taxon>
        <taxon>Embryophyta</taxon>
        <taxon>Tracheophyta</taxon>
        <taxon>Spermatophyta</taxon>
        <taxon>Magnoliopsida</taxon>
        <taxon>eudicotyledons</taxon>
        <taxon>Gunneridae</taxon>
        <taxon>Pentapetalae</taxon>
        <taxon>rosids</taxon>
        <taxon>fabids</taxon>
        <taxon>Malpighiales</taxon>
        <taxon>Rhizophoraceae</taxon>
        <taxon>Rhizophora</taxon>
    </lineage>
</organism>
<protein>
    <submittedName>
        <fullName evidence="2">Uncharacterized protein</fullName>
    </submittedName>
</protein>
<name>A0A2P2KW94_RHIMU</name>
<feature type="region of interest" description="Disordered" evidence="1">
    <location>
        <begin position="26"/>
        <end position="47"/>
    </location>
</feature>
<feature type="compositionally biased region" description="Polar residues" evidence="1">
    <location>
        <begin position="26"/>
        <end position="36"/>
    </location>
</feature>
<evidence type="ECO:0000256" key="1">
    <source>
        <dbReference type="SAM" id="MobiDB-lite"/>
    </source>
</evidence>
<proteinExistence type="predicted"/>
<accession>A0A2P2KW94</accession>
<dbReference type="EMBL" id="GGEC01029474">
    <property type="protein sequence ID" value="MBX09958.1"/>
    <property type="molecule type" value="Transcribed_RNA"/>
</dbReference>
<dbReference type="AlphaFoldDB" id="A0A2P2KW94"/>
<reference evidence="2" key="1">
    <citation type="submission" date="2018-02" db="EMBL/GenBank/DDBJ databases">
        <title>Rhizophora mucronata_Transcriptome.</title>
        <authorList>
            <person name="Meera S.P."/>
            <person name="Sreeshan A."/>
            <person name="Augustine A."/>
        </authorList>
    </citation>
    <scope>NUCLEOTIDE SEQUENCE</scope>
    <source>
        <tissue evidence="2">Leaf</tissue>
    </source>
</reference>
<evidence type="ECO:0000313" key="2">
    <source>
        <dbReference type="EMBL" id="MBX09958.1"/>
    </source>
</evidence>